<dbReference type="AlphaFoldDB" id="A0AAD7E6B4"/>
<protein>
    <submittedName>
        <fullName evidence="1">Uncharacterized protein</fullName>
    </submittedName>
</protein>
<keyword evidence="2" id="KW-1185">Reference proteome</keyword>
<organism evidence="1 2">
    <name type="scientific">Mycena albidolilacea</name>
    <dbReference type="NCBI Taxonomy" id="1033008"/>
    <lineage>
        <taxon>Eukaryota</taxon>
        <taxon>Fungi</taxon>
        <taxon>Dikarya</taxon>
        <taxon>Basidiomycota</taxon>
        <taxon>Agaricomycotina</taxon>
        <taxon>Agaricomycetes</taxon>
        <taxon>Agaricomycetidae</taxon>
        <taxon>Agaricales</taxon>
        <taxon>Marasmiineae</taxon>
        <taxon>Mycenaceae</taxon>
        <taxon>Mycena</taxon>
    </lineage>
</organism>
<evidence type="ECO:0000313" key="1">
    <source>
        <dbReference type="EMBL" id="KAJ7300703.1"/>
    </source>
</evidence>
<gene>
    <name evidence="1" type="ORF">DFH08DRAFT_1090515</name>
</gene>
<evidence type="ECO:0000313" key="2">
    <source>
        <dbReference type="Proteomes" id="UP001218218"/>
    </source>
</evidence>
<accession>A0AAD7E6B4</accession>
<proteinExistence type="predicted"/>
<dbReference type="EMBL" id="JARIHO010000155">
    <property type="protein sequence ID" value="KAJ7300703.1"/>
    <property type="molecule type" value="Genomic_DNA"/>
</dbReference>
<dbReference type="Proteomes" id="UP001218218">
    <property type="component" value="Unassembled WGS sequence"/>
</dbReference>
<name>A0AAD7E6B4_9AGAR</name>
<comment type="caution">
    <text evidence="1">The sequence shown here is derived from an EMBL/GenBank/DDBJ whole genome shotgun (WGS) entry which is preliminary data.</text>
</comment>
<reference evidence="1" key="1">
    <citation type="submission" date="2023-03" db="EMBL/GenBank/DDBJ databases">
        <title>Massive genome expansion in bonnet fungi (Mycena s.s.) driven by repeated elements and novel gene families across ecological guilds.</title>
        <authorList>
            <consortium name="Lawrence Berkeley National Laboratory"/>
            <person name="Harder C.B."/>
            <person name="Miyauchi S."/>
            <person name="Viragh M."/>
            <person name="Kuo A."/>
            <person name="Thoen E."/>
            <person name="Andreopoulos B."/>
            <person name="Lu D."/>
            <person name="Skrede I."/>
            <person name="Drula E."/>
            <person name="Henrissat B."/>
            <person name="Morin E."/>
            <person name="Kohler A."/>
            <person name="Barry K."/>
            <person name="LaButti K."/>
            <person name="Morin E."/>
            <person name="Salamov A."/>
            <person name="Lipzen A."/>
            <person name="Mereny Z."/>
            <person name="Hegedus B."/>
            <person name="Baldrian P."/>
            <person name="Stursova M."/>
            <person name="Weitz H."/>
            <person name="Taylor A."/>
            <person name="Grigoriev I.V."/>
            <person name="Nagy L.G."/>
            <person name="Martin F."/>
            <person name="Kauserud H."/>
        </authorList>
    </citation>
    <scope>NUCLEOTIDE SEQUENCE</scope>
    <source>
        <strain evidence="1">CBHHK002</strain>
    </source>
</reference>
<feature type="non-terminal residue" evidence="1">
    <location>
        <position position="50"/>
    </location>
</feature>
<sequence length="50" mass="5526">MTSRPSTLPTARAGLLQQHDTERDALRDYKATARLLNAPRAYDLTPDAVS</sequence>